<sequence>MNFLGWCSALIMLSFNALAVESNKEIASCTLVENELARLSCYDAMAQGYQSNVVPKKVFESQRTGKWTISEKINPIDDTKSVTLKLDTISHQDPWHRRVNFVARCLGNKTEAYIMWRTYLGVENSVLTRIGTEPAMRTQWRQSSDHRATYHTQPISFLKHIAKSNRLVAQITPYNKDPITAIFDTSGLNHALTTLRESCRW</sequence>
<evidence type="ECO:0000256" key="1">
    <source>
        <dbReference type="SAM" id="SignalP"/>
    </source>
</evidence>
<evidence type="ECO:0000313" key="3">
    <source>
        <dbReference type="Proteomes" id="UP000535589"/>
    </source>
</evidence>
<dbReference type="Proteomes" id="UP000535589">
    <property type="component" value="Unassembled WGS sequence"/>
</dbReference>
<feature type="signal peptide" evidence="1">
    <location>
        <begin position="1"/>
        <end position="19"/>
    </location>
</feature>
<evidence type="ECO:0008006" key="4">
    <source>
        <dbReference type="Google" id="ProtNLM"/>
    </source>
</evidence>
<dbReference type="InterPro" id="IPR017738">
    <property type="entry name" value="T6SS-assoc_VCA0118"/>
</dbReference>
<dbReference type="RefSeq" id="WP_168836205.1">
    <property type="nucleotide sequence ID" value="NZ_JABAIK010000008.1"/>
</dbReference>
<reference evidence="2 3" key="1">
    <citation type="submission" date="2020-04" db="EMBL/GenBank/DDBJ databases">
        <title>Vibrio sp. SM6, a novel species isolated from seawater.</title>
        <authorList>
            <person name="Wang X."/>
        </authorList>
    </citation>
    <scope>NUCLEOTIDE SEQUENCE [LARGE SCALE GENOMIC DNA]</scope>
    <source>
        <strain evidence="2 3">SM6</strain>
    </source>
</reference>
<dbReference type="EMBL" id="JABAIK010000008">
    <property type="protein sequence ID" value="NLS13104.1"/>
    <property type="molecule type" value="Genomic_DNA"/>
</dbReference>
<organism evidence="2 3">
    <name type="scientific">Vibrio agarilyticus</name>
    <dbReference type="NCBI Taxonomy" id="2726741"/>
    <lineage>
        <taxon>Bacteria</taxon>
        <taxon>Pseudomonadati</taxon>
        <taxon>Pseudomonadota</taxon>
        <taxon>Gammaproteobacteria</taxon>
        <taxon>Vibrionales</taxon>
        <taxon>Vibrionaceae</taxon>
        <taxon>Vibrio</taxon>
    </lineage>
</organism>
<protein>
    <recommendedName>
        <fullName evidence="4">Type VI secretion protein VasI</fullName>
    </recommendedName>
</protein>
<evidence type="ECO:0000313" key="2">
    <source>
        <dbReference type="EMBL" id="NLS13104.1"/>
    </source>
</evidence>
<accession>A0A7X8YGW7</accession>
<gene>
    <name evidence="2" type="ORF">HGP28_09405</name>
</gene>
<keyword evidence="3" id="KW-1185">Reference proteome</keyword>
<proteinExistence type="predicted"/>
<comment type="caution">
    <text evidence="2">The sequence shown here is derived from an EMBL/GenBank/DDBJ whole genome shotgun (WGS) entry which is preliminary data.</text>
</comment>
<dbReference type="AlphaFoldDB" id="A0A7X8YGW7"/>
<dbReference type="Pfam" id="PF11319">
    <property type="entry name" value="VasI"/>
    <property type="match status" value="1"/>
</dbReference>
<keyword evidence="1" id="KW-0732">Signal</keyword>
<name>A0A7X8YGW7_9VIBR</name>
<feature type="chain" id="PRO_5030677392" description="Type VI secretion protein VasI" evidence="1">
    <location>
        <begin position="20"/>
        <end position="201"/>
    </location>
</feature>